<evidence type="ECO:0000313" key="2">
    <source>
        <dbReference type="EMBL" id="PFT44626.1"/>
    </source>
</evidence>
<accession>A0A9X7AMK3</accession>
<organism evidence="2 3">
    <name type="scientific">Bacillus thuringiensis</name>
    <dbReference type="NCBI Taxonomy" id="1428"/>
    <lineage>
        <taxon>Bacteria</taxon>
        <taxon>Bacillati</taxon>
        <taxon>Bacillota</taxon>
        <taxon>Bacilli</taxon>
        <taxon>Bacillales</taxon>
        <taxon>Bacillaceae</taxon>
        <taxon>Bacillus</taxon>
        <taxon>Bacillus cereus group</taxon>
    </lineage>
</organism>
<dbReference type="InterPro" id="IPR010499">
    <property type="entry name" value="AraC_E-bd"/>
</dbReference>
<dbReference type="Pfam" id="PF06445">
    <property type="entry name" value="GyrI-like"/>
    <property type="match status" value="1"/>
</dbReference>
<gene>
    <name evidence="2" type="ORF">COK72_16000</name>
</gene>
<dbReference type="PANTHER" id="PTHR40055:SF1">
    <property type="entry name" value="TRANSCRIPTIONAL REGULATOR YGIV-RELATED"/>
    <property type="match status" value="1"/>
</dbReference>
<proteinExistence type="predicted"/>
<feature type="domain" description="AraC effector-binding" evidence="1">
    <location>
        <begin position="1"/>
        <end position="156"/>
    </location>
</feature>
<dbReference type="SMART" id="SM00871">
    <property type="entry name" value="AraC_E_bind"/>
    <property type="match status" value="1"/>
</dbReference>
<dbReference type="PANTHER" id="PTHR40055">
    <property type="entry name" value="TRANSCRIPTIONAL REGULATOR YGIV-RELATED"/>
    <property type="match status" value="1"/>
</dbReference>
<evidence type="ECO:0000313" key="3">
    <source>
        <dbReference type="Proteomes" id="UP000226106"/>
    </source>
</evidence>
<dbReference type="InterPro" id="IPR011256">
    <property type="entry name" value="Reg_factor_effector_dom_sf"/>
</dbReference>
<dbReference type="Proteomes" id="UP000226106">
    <property type="component" value="Unassembled WGS sequence"/>
</dbReference>
<dbReference type="EMBL" id="NVCO01000048">
    <property type="protein sequence ID" value="PFT44626.1"/>
    <property type="molecule type" value="Genomic_DNA"/>
</dbReference>
<name>A0A9X7AMK3_BACTU</name>
<dbReference type="InterPro" id="IPR029442">
    <property type="entry name" value="GyrI-like"/>
</dbReference>
<protein>
    <submittedName>
        <fullName evidence="2">AraC family transcriptional regulator</fullName>
    </submittedName>
</protein>
<comment type="caution">
    <text evidence="2">The sequence shown here is derived from an EMBL/GenBank/DDBJ whole genome shotgun (WGS) entry which is preliminary data.</text>
</comment>
<dbReference type="SUPFAM" id="SSF55136">
    <property type="entry name" value="Probable bacterial effector-binding domain"/>
    <property type="match status" value="1"/>
</dbReference>
<dbReference type="AlphaFoldDB" id="A0A9X7AMK3"/>
<dbReference type="InterPro" id="IPR050908">
    <property type="entry name" value="SmbC-like"/>
</dbReference>
<sequence length="175" mass="20653">MKVVIKKLPPLEVAYIRRTGSYFEPQNHWGKLLNWSIENKLYPPEQSFIGISLDNPELVASHKCRHDACVTIPENFDKEKYHDVQFKRLDGGNYGLYQFYDEPHKLSEAYQYMYAEWLPNSEYDADYDRDNLEFCLNNVAENIEGKLKVDLFVPIKNIQKTNNYICGFKMKLDNL</sequence>
<dbReference type="Gene3D" id="3.20.80.10">
    <property type="entry name" value="Regulatory factor, effector binding domain"/>
    <property type="match status" value="1"/>
</dbReference>
<dbReference type="RefSeq" id="WP_043939235.1">
    <property type="nucleotide sequence ID" value="NZ_JAIUXV010000001.1"/>
</dbReference>
<reference evidence="2 3" key="1">
    <citation type="submission" date="2017-09" db="EMBL/GenBank/DDBJ databases">
        <title>Large-scale bioinformatics analysis of Bacillus genomes uncovers conserved roles of natural products in bacterial physiology.</title>
        <authorList>
            <consortium name="Agbiome Team Llc"/>
            <person name="Bleich R.M."/>
            <person name="Grubbs K.J."/>
            <person name="Santa Maria K.C."/>
            <person name="Allen S.E."/>
            <person name="Farag S."/>
            <person name="Shank E.A."/>
            <person name="Bowers A."/>
        </authorList>
    </citation>
    <scope>NUCLEOTIDE SEQUENCE [LARGE SCALE GENOMIC DNA]</scope>
    <source>
        <strain evidence="2 3">AFS065400</strain>
    </source>
</reference>
<evidence type="ECO:0000259" key="1">
    <source>
        <dbReference type="SMART" id="SM00871"/>
    </source>
</evidence>